<proteinExistence type="predicted"/>
<keyword evidence="3" id="KW-1185">Reference proteome</keyword>
<organism evidence="2 3">
    <name type="scientific">Legionella hackeliae</name>
    <dbReference type="NCBI Taxonomy" id="449"/>
    <lineage>
        <taxon>Bacteria</taxon>
        <taxon>Pseudomonadati</taxon>
        <taxon>Pseudomonadota</taxon>
        <taxon>Gammaproteobacteria</taxon>
        <taxon>Legionellales</taxon>
        <taxon>Legionellaceae</taxon>
        <taxon>Legionella</taxon>
    </lineage>
</organism>
<evidence type="ECO:0000256" key="1">
    <source>
        <dbReference type="SAM" id="MobiDB-lite"/>
    </source>
</evidence>
<name>A0A0A8ULK0_LEGHA</name>
<dbReference type="OrthoDB" id="9979553at2"/>
<dbReference type="PATRIC" id="fig|449.7.peg.2752"/>
<dbReference type="KEGG" id="lha:LHA_0657"/>
<feature type="compositionally biased region" description="Basic and acidic residues" evidence="1">
    <location>
        <begin position="59"/>
        <end position="74"/>
    </location>
</feature>
<sequence>MSSEREIKELLEVIEGWVQLASQIKSIVWDSLSSLDEPQEEGSNLAPVSDTVGLDYKDLHKDGLSDPLDEKSLDFENDSSSSIQP</sequence>
<dbReference type="EMBL" id="LN681225">
    <property type="protein sequence ID" value="CEK09745.1"/>
    <property type="molecule type" value="Genomic_DNA"/>
</dbReference>
<accession>A0A0A8ULK0</accession>
<reference evidence="3" key="1">
    <citation type="submission" date="2014-09" db="EMBL/GenBank/DDBJ databases">
        <authorList>
            <person name="Gomez-Valero L."/>
        </authorList>
    </citation>
    <scope>NUCLEOTIDE SEQUENCE [LARGE SCALE GENOMIC DNA]</scope>
    <source>
        <strain evidence="3">ATCC35250</strain>
    </source>
</reference>
<evidence type="ECO:0000313" key="3">
    <source>
        <dbReference type="Proteomes" id="UP000032803"/>
    </source>
</evidence>
<dbReference type="RefSeq" id="WP_045105225.1">
    <property type="nucleotide sequence ID" value="NZ_LN681225.1"/>
</dbReference>
<feature type="region of interest" description="Disordered" evidence="1">
    <location>
        <begin position="59"/>
        <end position="85"/>
    </location>
</feature>
<protein>
    <submittedName>
        <fullName evidence="2">Uncharacterized protein</fullName>
    </submittedName>
</protein>
<gene>
    <name evidence="2" type="ORF">LHA_0657</name>
</gene>
<dbReference type="STRING" id="449.LHA_0657"/>
<evidence type="ECO:0000313" key="2">
    <source>
        <dbReference type="EMBL" id="CEK09745.1"/>
    </source>
</evidence>
<dbReference type="HOGENOM" id="CLU_2508641_0_0_6"/>
<dbReference type="AlphaFoldDB" id="A0A0A8ULK0"/>
<dbReference type="Proteomes" id="UP000032803">
    <property type="component" value="Chromosome I"/>
</dbReference>